<proteinExistence type="predicted"/>
<dbReference type="SUPFAM" id="SSF52980">
    <property type="entry name" value="Restriction endonuclease-like"/>
    <property type="match status" value="1"/>
</dbReference>
<feature type="domain" description="Card1 CARF" evidence="2">
    <location>
        <begin position="6"/>
        <end position="142"/>
    </location>
</feature>
<dbReference type="RefSeq" id="WP_274149964.1">
    <property type="nucleotide sequence ID" value="NZ_CP117811.1"/>
</dbReference>
<dbReference type="InterPro" id="IPR056339">
    <property type="entry name" value="CARF_Card1"/>
</dbReference>
<dbReference type="InterPro" id="IPR015093">
    <property type="entry name" value="Card1_endonucl_dom"/>
</dbReference>
<dbReference type="Gene3D" id="3.40.1350.10">
    <property type="match status" value="1"/>
</dbReference>
<keyword evidence="4" id="KW-1185">Reference proteome</keyword>
<dbReference type="InterPro" id="IPR011335">
    <property type="entry name" value="Restrct_endonuc-II-like"/>
</dbReference>
<dbReference type="InterPro" id="IPR011856">
    <property type="entry name" value="tRNA_endonuc-like_dom_sf"/>
</dbReference>
<evidence type="ECO:0000313" key="3">
    <source>
        <dbReference type="EMBL" id="WDE96009.1"/>
    </source>
</evidence>
<dbReference type="Pfam" id="PF09002">
    <property type="entry name" value="Card1_endonuc"/>
    <property type="match status" value="1"/>
</dbReference>
<gene>
    <name evidence="3" type="ORF">PQO03_09815</name>
</gene>
<name>A0ABY7VTC8_9BACT</name>
<dbReference type="Pfam" id="PF23400">
    <property type="entry name" value="CARF_Card1"/>
    <property type="match status" value="1"/>
</dbReference>
<dbReference type="Gene3D" id="3.40.50.10770">
    <property type="entry name" value="Hypothetical protein VC1899 like domain (Restriction endonuclease-like)"/>
    <property type="match status" value="1"/>
</dbReference>
<evidence type="ECO:0000259" key="1">
    <source>
        <dbReference type="Pfam" id="PF09002"/>
    </source>
</evidence>
<dbReference type="EMBL" id="CP117811">
    <property type="protein sequence ID" value="WDE96009.1"/>
    <property type="molecule type" value="Genomic_DNA"/>
</dbReference>
<sequence>MKKYQIHICLVNENALGNILPLIDPDIAPEKVIFCYSPSHLQDAERQRDFCLEKGLQVQLLALPKRDNLSELQVSFLQLQLDPKTCALNLSGGSKLMCMAAYEFLDDDIFRFCVEKDSLYPISSPDQFNFYDLANKIQLEDYFALHGWNVQSLVRTKTVLHDDLFDELFENVSTYEKAIGLLNKLAHDADNDGVLEMRHHRKFNDAQVKLMGKLYSSNLLSYYDANTVRFVDHDAIDFCRGFWIEDAAYLALKKLKPQDFAISVEITNQQGSKNEIDGAFLYENQLYLIECKTSHLAREGKGTQTLYKMDTLVDYAGLHTEGILASYRPLEDYDLRRAKDLDISIIQGSALRNFDQHLKNIVEKSKESDQHG</sequence>
<feature type="domain" description="Card1 endonuclease" evidence="1">
    <location>
        <begin position="233"/>
        <end position="361"/>
    </location>
</feature>
<accession>A0ABY7VTC8</accession>
<dbReference type="CDD" id="cd22364">
    <property type="entry name" value="VC1899-like"/>
    <property type="match status" value="1"/>
</dbReference>
<protein>
    <submittedName>
        <fullName evidence="3">DUF1887 family CARF protein</fullName>
    </submittedName>
</protein>
<dbReference type="Proteomes" id="UP001214250">
    <property type="component" value="Chromosome 1"/>
</dbReference>
<dbReference type="Gene3D" id="1.10.10.680">
    <property type="entry name" value="Hypothetical protein VC1899 (Restriction endonuclease-like)"/>
    <property type="match status" value="1"/>
</dbReference>
<evidence type="ECO:0000259" key="2">
    <source>
        <dbReference type="Pfam" id="PF23400"/>
    </source>
</evidence>
<evidence type="ECO:0000313" key="4">
    <source>
        <dbReference type="Proteomes" id="UP001214250"/>
    </source>
</evidence>
<reference evidence="3 4" key="1">
    <citation type="submission" date="2023-02" db="EMBL/GenBank/DDBJ databases">
        <title>Genome sequence of Lentisphaera profundi SAORIC-696.</title>
        <authorList>
            <person name="Kim e."/>
            <person name="Cho J.-C."/>
            <person name="Choi A."/>
            <person name="Kang I."/>
        </authorList>
    </citation>
    <scope>NUCLEOTIDE SEQUENCE [LARGE SCALE GENOMIC DNA]</scope>
    <source>
        <strain evidence="3 4">SAORIC-696</strain>
    </source>
</reference>
<organism evidence="3 4">
    <name type="scientific">Lentisphaera profundi</name>
    <dbReference type="NCBI Taxonomy" id="1658616"/>
    <lineage>
        <taxon>Bacteria</taxon>
        <taxon>Pseudomonadati</taxon>
        <taxon>Lentisphaerota</taxon>
        <taxon>Lentisphaeria</taxon>
        <taxon>Lentisphaerales</taxon>
        <taxon>Lentisphaeraceae</taxon>
        <taxon>Lentisphaera</taxon>
    </lineage>
</organism>